<evidence type="ECO:0008006" key="3">
    <source>
        <dbReference type="Google" id="ProtNLM"/>
    </source>
</evidence>
<dbReference type="EnsemblPlants" id="AET3Gv20329700.1">
    <property type="protein sequence ID" value="AET3Gv20329700.1"/>
    <property type="gene ID" value="AET3Gv20329700"/>
</dbReference>
<reference evidence="2" key="1">
    <citation type="journal article" date="2014" name="Science">
        <title>Ancient hybridizations among the ancestral genomes of bread wheat.</title>
        <authorList>
            <consortium name="International Wheat Genome Sequencing Consortium,"/>
            <person name="Marcussen T."/>
            <person name="Sandve S.R."/>
            <person name="Heier L."/>
            <person name="Spannagl M."/>
            <person name="Pfeifer M."/>
            <person name="Jakobsen K.S."/>
            <person name="Wulff B.B."/>
            <person name="Steuernagel B."/>
            <person name="Mayer K.F."/>
            <person name="Olsen O.A."/>
        </authorList>
    </citation>
    <scope>NUCLEOTIDE SEQUENCE [LARGE SCALE GENOMIC DNA]</scope>
    <source>
        <strain evidence="2">cv. AL8/78</strain>
    </source>
</reference>
<reference evidence="1" key="3">
    <citation type="journal article" date="2017" name="Nature">
        <title>Genome sequence of the progenitor of the wheat D genome Aegilops tauschii.</title>
        <authorList>
            <person name="Luo M.C."/>
            <person name="Gu Y.Q."/>
            <person name="Puiu D."/>
            <person name="Wang H."/>
            <person name="Twardziok S.O."/>
            <person name="Deal K.R."/>
            <person name="Huo N."/>
            <person name="Zhu T."/>
            <person name="Wang L."/>
            <person name="Wang Y."/>
            <person name="McGuire P.E."/>
            <person name="Liu S."/>
            <person name="Long H."/>
            <person name="Ramasamy R.K."/>
            <person name="Rodriguez J.C."/>
            <person name="Van S.L."/>
            <person name="Yuan L."/>
            <person name="Wang Z."/>
            <person name="Xia Z."/>
            <person name="Xiao L."/>
            <person name="Anderson O.D."/>
            <person name="Ouyang S."/>
            <person name="Liang Y."/>
            <person name="Zimin A.V."/>
            <person name="Pertea G."/>
            <person name="Qi P."/>
            <person name="Bennetzen J.L."/>
            <person name="Dai X."/>
            <person name="Dawson M.W."/>
            <person name="Muller H.G."/>
            <person name="Kugler K."/>
            <person name="Rivarola-Duarte L."/>
            <person name="Spannagl M."/>
            <person name="Mayer K.F.X."/>
            <person name="Lu F.H."/>
            <person name="Bevan M.W."/>
            <person name="Leroy P."/>
            <person name="Li P."/>
            <person name="You F.M."/>
            <person name="Sun Q."/>
            <person name="Liu Z."/>
            <person name="Lyons E."/>
            <person name="Wicker T."/>
            <person name="Salzberg S.L."/>
            <person name="Devos K.M."/>
            <person name="Dvorak J."/>
        </authorList>
    </citation>
    <scope>NUCLEOTIDE SEQUENCE [LARGE SCALE GENOMIC DNA]</scope>
    <source>
        <strain evidence="1">cv. AL8/78</strain>
    </source>
</reference>
<evidence type="ECO:0000313" key="2">
    <source>
        <dbReference type="Proteomes" id="UP000015105"/>
    </source>
</evidence>
<dbReference type="AlphaFoldDB" id="A0A453EFZ1"/>
<reference evidence="1" key="4">
    <citation type="submission" date="2019-03" db="UniProtKB">
        <authorList>
            <consortium name="EnsemblPlants"/>
        </authorList>
    </citation>
    <scope>IDENTIFICATION</scope>
</reference>
<accession>A0A453EFZ1</accession>
<organism evidence="1 2">
    <name type="scientific">Aegilops tauschii subsp. strangulata</name>
    <name type="common">Goatgrass</name>
    <dbReference type="NCBI Taxonomy" id="200361"/>
    <lineage>
        <taxon>Eukaryota</taxon>
        <taxon>Viridiplantae</taxon>
        <taxon>Streptophyta</taxon>
        <taxon>Embryophyta</taxon>
        <taxon>Tracheophyta</taxon>
        <taxon>Spermatophyta</taxon>
        <taxon>Magnoliopsida</taxon>
        <taxon>Liliopsida</taxon>
        <taxon>Poales</taxon>
        <taxon>Poaceae</taxon>
        <taxon>BOP clade</taxon>
        <taxon>Pooideae</taxon>
        <taxon>Triticodae</taxon>
        <taxon>Triticeae</taxon>
        <taxon>Triticinae</taxon>
        <taxon>Aegilops</taxon>
    </lineage>
</organism>
<dbReference type="Proteomes" id="UP000015105">
    <property type="component" value="Chromosome 3D"/>
</dbReference>
<evidence type="ECO:0000313" key="1">
    <source>
        <dbReference type="EnsemblPlants" id="AET3Gv20329700.1"/>
    </source>
</evidence>
<protein>
    <recommendedName>
        <fullName evidence="3">DDE Tnp4 domain-containing protein</fullName>
    </recommendedName>
</protein>
<proteinExistence type="predicted"/>
<dbReference type="STRING" id="200361.A0A453EFZ1"/>
<dbReference type="Gramene" id="AET3Gv20329700.1">
    <property type="protein sequence ID" value="AET3Gv20329700.1"/>
    <property type="gene ID" value="AET3Gv20329700"/>
</dbReference>
<keyword evidence="2" id="KW-1185">Reference proteome</keyword>
<reference evidence="2" key="2">
    <citation type="journal article" date="2017" name="Nat. Plants">
        <title>The Aegilops tauschii genome reveals multiple impacts of transposons.</title>
        <authorList>
            <person name="Zhao G."/>
            <person name="Zou C."/>
            <person name="Li K."/>
            <person name="Wang K."/>
            <person name="Li T."/>
            <person name="Gao L."/>
            <person name="Zhang X."/>
            <person name="Wang H."/>
            <person name="Yang Z."/>
            <person name="Liu X."/>
            <person name="Jiang W."/>
            <person name="Mao L."/>
            <person name="Kong X."/>
            <person name="Jiao Y."/>
            <person name="Jia J."/>
        </authorList>
    </citation>
    <scope>NUCLEOTIDE SEQUENCE [LARGE SCALE GENOMIC DNA]</scope>
    <source>
        <strain evidence="2">cv. AL8/78</strain>
    </source>
</reference>
<name>A0A453EFZ1_AEGTS</name>
<reference evidence="1" key="5">
    <citation type="journal article" date="2021" name="G3 (Bethesda)">
        <title>Aegilops tauschii genome assembly Aet v5.0 features greater sequence contiguity and improved annotation.</title>
        <authorList>
            <person name="Wang L."/>
            <person name="Zhu T."/>
            <person name="Rodriguez J.C."/>
            <person name="Deal K.R."/>
            <person name="Dubcovsky J."/>
            <person name="McGuire P.E."/>
            <person name="Lux T."/>
            <person name="Spannagl M."/>
            <person name="Mayer K.F.X."/>
            <person name="Baldrich P."/>
            <person name="Meyers B.C."/>
            <person name="Huo N."/>
            <person name="Gu Y.Q."/>
            <person name="Zhou H."/>
            <person name="Devos K.M."/>
            <person name="Bennetzen J.L."/>
            <person name="Unver T."/>
            <person name="Budak H."/>
            <person name="Gulick P.J."/>
            <person name="Galiba G."/>
            <person name="Kalapos B."/>
            <person name="Nelson D.R."/>
            <person name="Li P."/>
            <person name="You F.M."/>
            <person name="Luo M.C."/>
            <person name="Dvorak J."/>
        </authorList>
    </citation>
    <scope>NUCLEOTIDE SEQUENCE [LARGE SCALE GENOMIC DNA]</scope>
    <source>
        <strain evidence="1">cv. AL8/78</strain>
    </source>
</reference>
<sequence length="58" mass="6595">GSTFDARVLKDALDHGFNVPPGKFYLVDASYANTPQFIAPYRGTRYHLQEQGRVQQRP</sequence>